<proteinExistence type="predicted"/>
<keyword evidence="3" id="KW-1185">Reference proteome</keyword>
<dbReference type="InterPro" id="IPR024980">
    <property type="entry name" value="DUF3886"/>
</dbReference>
<dbReference type="Pfam" id="PF13025">
    <property type="entry name" value="DUF3886"/>
    <property type="match status" value="1"/>
</dbReference>
<dbReference type="RefSeq" id="WP_283203676.1">
    <property type="nucleotide sequence ID" value="NZ_JASGCB010000011.1"/>
</dbReference>
<reference evidence="2 3" key="1">
    <citation type="submission" date="2023-04" db="EMBL/GenBank/DDBJ databases">
        <title>A. sendaiensis sub sp. chiapanensis a novel subspecie with specific adaptation in bacterial cell wall isolated from an active volcano.</title>
        <authorList>
            <person name="Alvarez Gutierrez P.E."/>
            <person name="Ortiz Cortes L.Y."/>
        </authorList>
    </citation>
    <scope>NUCLEOTIDE SEQUENCE [LARGE SCALE GENOMIC DNA]</scope>
    <source>
        <strain evidence="2 3">PA2</strain>
    </source>
</reference>
<accession>A0ABT6XYM2</accession>
<evidence type="ECO:0000313" key="2">
    <source>
        <dbReference type="EMBL" id="MDI9260176.1"/>
    </source>
</evidence>
<evidence type="ECO:0000313" key="3">
    <source>
        <dbReference type="Proteomes" id="UP001529245"/>
    </source>
</evidence>
<dbReference type="EMBL" id="JASGCB010000011">
    <property type="protein sequence ID" value="MDI9260176.1"/>
    <property type="molecule type" value="Genomic_DNA"/>
</dbReference>
<comment type="caution">
    <text evidence="2">The sequence shown here is derived from an EMBL/GenBank/DDBJ whole genome shotgun (WGS) entry which is preliminary data.</text>
</comment>
<name>A0ABT6XYM2_ALISE</name>
<evidence type="ECO:0000256" key="1">
    <source>
        <dbReference type="SAM" id="MobiDB-lite"/>
    </source>
</evidence>
<feature type="region of interest" description="Disordered" evidence="1">
    <location>
        <begin position="1"/>
        <end position="37"/>
    </location>
</feature>
<dbReference type="Proteomes" id="UP001529245">
    <property type="component" value="Unassembled WGS sequence"/>
</dbReference>
<gene>
    <name evidence="2" type="ORF">QID03_08225</name>
</gene>
<sequence>MAKRRPLKRRDDEGLDKPAYARGESTQLQQAEPDTPKRATVQLEEALKGDVAEKLLALKTSLEPKETHAQAPRKPERSSAKKAGTGRAEPDAEEELSFEELLNPRDDSESFETLLEQSKLDWRFFKGDD</sequence>
<feature type="compositionally biased region" description="Basic and acidic residues" evidence="1">
    <location>
        <begin position="62"/>
        <end position="79"/>
    </location>
</feature>
<feature type="region of interest" description="Disordered" evidence="1">
    <location>
        <begin position="59"/>
        <end position="110"/>
    </location>
</feature>
<organism evidence="2 3">
    <name type="scientific">Alicyclobacillus sendaiensis PA2</name>
    <dbReference type="NCBI Taxonomy" id="3029425"/>
    <lineage>
        <taxon>Bacteria</taxon>
        <taxon>Bacillati</taxon>
        <taxon>Bacillota</taxon>
        <taxon>Bacilli</taxon>
        <taxon>Bacillales</taxon>
        <taxon>Alicyclobacillaceae</taxon>
        <taxon>Alicyclobacillus</taxon>
    </lineage>
</organism>
<protein>
    <submittedName>
        <fullName evidence="2">YqkE family protein</fullName>
    </submittedName>
</protein>